<keyword evidence="4" id="KW-1185">Reference proteome</keyword>
<feature type="coiled-coil region" evidence="1">
    <location>
        <begin position="92"/>
        <end position="119"/>
    </location>
</feature>
<dbReference type="RefSeq" id="XP_004225303.1">
    <property type="nucleotide sequence ID" value="XM_004225255.1"/>
</dbReference>
<evidence type="ECO:0000313" key="3">
    <source>
        <dbReference type="EMBL" id="GAB64902.1"/>
    </source>
</evidence>
<keyword evidence="2" id="KW-1133">Transmembrane helix</keyword>
<dbReference type="OMA" id="CRYIDEC"/>
<keyword evidence="1" id="KW-0175">Coiled coil</keyword>
<gene>
    <name evidence="3" type="ORF">PCYB_041040</name>
</gene>
<dbReference type="KEGG" id="pcy:PCYB_041040"/>
<dbReference type="EMBL" id="DF157096">
    <property type="protein sequence ID" value="GAB64902.1"/>
    <property type="molecule type" value="Genomic_DNA"/>
</dbReference>
<dbReference type="PhylomeDB" id="K6V705"/>
<proteinExistence type="predicted"/>
<dbReference type="AlphaFoldDB" id="K6V705"/>
<keyword evidence="2" id="KW-0472">Membrane</keyword>
<reference evidence="3 4" key="1">
    <citation type="journal article" date="2012" name="Nat. Genet.">
        <title>Plasmodium cynomolgi genome sequences provide insight into Plasmodium vivax and the monkey malaria clade.</title>
        <authorList>
            <person name="Tachibana S."/>
            <person name="Sullivan S.A."/>
            <person name="Kawai S."/>
            <person name="Nakamura S."/>
            <person name="Kim H.R."/>
            <person name="Goto N."/>
            <person name="Arisue N."/>
            <person name="Palacpac N.M.Q."/>
            <person name="Honma H."/>
            <person name="Yagi M."/>
            <person name="Tougan T."/>
            <person name="Katakai Y."/>
            <person name="Kaneko O."/>
            <person name="Mita T."/>
            <person name="Kita K."/>
            <person name="Yasutomi Y."/>
            <person name="Sutton P.L."/>
            <person name="Shakhbatyan R."/>
            <person name="Horii T."/>
            <person name="Yasunaga T."/>
            <person name="Barnwell J.W."/>
            <person name="Escalante A.A."/>
            <person name="Carlton J.M."/>
            <person name="Tanabe K."/>
        </authorList>
    </citation>
    <scope>NUCLEOTIDE SEQUENCE [LARGE SCALE GENOMIC DNA]</scope>
    <source>
        <strain evidence="3 4">B</strain>
    </source>
</reference>
<dbReference type="VEuPathDB" id="PlasmoDB:PCYB_041040"/>
<evidence type="ECO:0000256" key="2">
    <source>
        <dbReference type="SAM" id="Phobius"/>
    </source>
</evidence>
<sequence length="309" mass="36196">MNSAAATSQPRTSRLLIAEIDTEFESLRDLEFNLWKNKERNRADQSDVETAYEESLSNDVKKVISLQGGENLSYYIVKHILEKIENKGILKCLKHEEEIEENQEQLNLLKQKILDSKMNNTEDLQKMIEGLKKINMMNKKLTKLKLMNAEVLKMIDNQKKLREDGGFVQTKLSNTASPALDGMKRISENNKTVRNPIHMPDSKNEKKKFKKHRHMDECQQDPNISKKKSKMIKFIKYYSLFSLSFVIIVSKYSLFGYVVEPIFMFAFAVASILLIFYILMKVLRYDLKSRGIRKPRFKDYMKSFIRSIK</sequence>
<organism evidence="3 4">
    <name type="scientific">Plasmodium cynomolgi (strain B)</name>
    <dbReference type="NCBI Taxonomy" id="1120755"/>
    <lineage>
        <taxon>Eukaryota</taxon>
        <taxon>Sar</taxon>
        <taxon>Alveolata</taxon>
        <taxon>Apicomplexa</taxon>
        <taxon>Aconoidasida</taxon>
        <taxon>Haemosporida</taxon>
        <taxon>Plasmodiidae</taxon>
        <taxon>Plasmodium</taxon>
        <taxon>Plasmodium (Plasmodium)</taxon>
    </lineage>
</organism>
<keyword evidence="2" id="KW-0812">Transmembrane</keyword>
<feature type="transmembrane region" description="Helical" evidence="2">
    <location>
        <begin position="261"/>
        <end position="280"/>
    </location>
</feature>
<evidence type="ECO:0000313" key="4">
    <source>
        <dbReference type="Proteomes" id="UP000006319"/>
    </source>
</evidence>
<feature type="transmembrane region" description="Helical" evidence="2">
    <location>
        <begin position="235"/>
        <end position="255"/>
    </location>
</feature>
<accession>K6V705</accession>
<evidence type="ECO:0000256" key="1">
    <source>
        <dbReference type="SAM" id="Coils"/>
    </source>
</evidence>
<dbReference type="OrthoDB" id="386113at2759"/>
<dbReference type="GeneID" id="14695740"/>
<name>K6V705_PLACD</name>
<dbReference type="Proteomes" id="UP000006319">
    <property type="component" value="Chromosome 4"/>
</dbReference>
<protein>
    <submittedName>
        <fullName evidence="3">Pv-fam-b protein</fullName>
    </submittedName>
</protein>